<evidence type="ECO:0000256" key="1">
    <source>
        <dbReference type="SAM" id="Phobius"/>
    </source>
</evidence>
<organism evidence="2 3">
    <name type="scientific">Roseicella aquatilis</name>
    <dbReference type="NCBI Taxonomy" id="2527868"/>
    <lineage>
        <taxon>Bacteria</taxon>
        <taxon>Pseudomonadati</taxon>
        <taxon>Pseudomonadota</taxon>
        <taxon>Alphaproteobacteria</taxon>
        <taxon>Acetobacterales</taxon>
        <taxon>Roseomonadaceae</taxon>
        <taxon>Roseicella</taxon>
    </lineage>
</organism>
<keyword evidence="1" id="KW-0812">Transmembrane</keyword>
<keyword evidence="1" id="KW-0472">Membrane</keyword>
<sequence>MRVDLHSAALTVAGLRFSDADPVLDDEEATIAADLPAGGARGRLRGWALAAVIGLALHTPLLLIVGVRLLAL</sequence>
<proteinExistence type="predicted"/>
<reference evidence="2 3" key="1">
    <citation type="submission" date="2019-03" db="EMBL/GenBank/DDBJ databases">
        <title>Paracraurococcus aquatilis NE82 genome sequence.</title>
        <authorList>
            <person name="Zhao Y."/>
            <person name="Du Z."/>
        </authorList>
    </citation>
    <scope>NUCLEOTIDE SEQUENCE [LARGE SCALE GENOMIC DNA]</scope>
    <source>
        <strain evidence="2 3">NE82</strain>
    </source>
</reference>
<evidence type="ECO:0000313" key="3">
    <source>
        <dbReference type="Proteomes" id="UP000295023"/>
    </source>
</evidence>
<gene>
    <name evidence="2" type="ORF">EXY23_19845</name>
</gene>
<name>A0A4V2WK13_9PROT</name>
<dbReference type="EMBL" id="SKBM01000022">
    <property type="protein sequence ID" value="TCZ56644.1"/>
    <property type="molecule type" value="Genomic_DNA"/>
</dbReference>
<protein>
    <submittedName>
        <fullName evidence="2">Uncharacterized protein</fullName>
    </submittedName>
</protein>
<comment type="caution">
    <text evidence="2">The sequence shown here is derived from an EMBL/GenBank/DDBJ whole genome shotgun (WGS) entry which is preliminary data.</text>
</comment>
<keyword evidence="1" id="KW-1133">Transmembrane helix</keyword>
<keyword evidence="3" id="KW-1185">Reference proteome</keyword>
<accession>A0A4V2WK13</accession>
<dbReference type="AlphaFoldDB" id="A0A4V2WK13"/>
<dbReference type="Proteomes" id="UP000295023">
    <property type="component" value="Unassembled WGS sequence"/>
</dbReference>
<dbReference type="RefSeq" id="WP_132293559.1">
    <property type="nucleotide sequence ID" value="NZ_SKBM01000022.1"/>
</dbReference>
<evidence type="ECO:0000313" key="2">
    <source>
        <dbReference type="EMBL" id="TCZ56644.1"/>
    </source>
</evidence>
<feature type="transmembrane region" description="Helical" evidence="1">
    <location>
        <begin position="44"/>
        <end position="71"/>
    </location>
</feature>